<reference evidence="2" key="1">
    <citation type="submission" date="2022-03" db="EMBL/GenBank/DDBJ databases">
        <authorList>
            <person name="Woo C.Y."/>
        </authorList>
    </citation>
    <scope>NUCLEOTIDE SEQUENCE</scope>
    <source>
        <strain evidence="2">CYS-01</strain>
    </source>
</reference>
<dbReference type="EMBL" id="JALGBH010000001">
    <property type="protein sequence ID" value="MCJ0742062.1"/>
    <property type="molecule type" value="Genomic_DNA"/>
</dbReference>
<proteinExistence type="predicted"/>
<comment type="caution">
    <text evidence="2">The sequence shown here is derived from an EMBL/GenBank/DDBJ whole genome shotgun (WGS) entry which is preliminary data.</text>
</comment>
<sequence>MKKICAAFILSIFTSVTYAQSNFYKLGVGLGAGGTYSFTDVKKGKFGLAGYGTVEYYLTPFITSGLELQMGTVKGGDVKTDPHNREFFNTYKAITLGGKVRLGQFTDFYYNDLLNYTKGFYIGTGVGVILNNMKDIIRTKPDGSGYVFPGKDKSVNAAVPINVGIDFYFPDQWGDIRYGININYQTNFTFGEGLDGYDDPKTKFKNVSPDLYTYFSVGVRYNFGFMGLTSKPVR</sequence>
<evidence type="ECO:0000256" key="1">
    <source>
        <dbReference type="SAM" id="SignalP"/>
    </source>
</evidence>
<keyword evidence="3" id="KW-1185">Reference proteome</keyword>
<feature type="signal peptide" evidence="1">
    <location>
        <begin position="1"/>
        <end position="19"/>
    </location>
</feature>
<evidence type="ECO:0000313" key="2">
    <source>
        <dbReference type="EMBL" id="MCJ0742062.1"/>
    </source>
</evidence>
<keyword evidence="1" id="KW-0732">Signal</keyword>
<accession>A0ABS9ZUL4</accession>
<name>A0ABS9ZUL4_9SPHI</name>
<evidence type="ECO:0008006" key="4">
    <source>
        <dbReference type="Google" id="ProtNLM"/>
    </source>
</evidence>
<evidence type="ECO:0000313" key="3">
    <source>
        <dbReference type="Proteomes" id="UP001165460"/>
    </source>
</evidence>
<dbReference type="Proteomes" id="UP001165460">
    <property type="component" value="Unassembled WGS sequence"/>
</dbReference>
<organism evidence="2 3">
    <name type="scientific">Pedobacter montanisoli</name>
    <dbReference type="NCBI Taxonomy" id="2923277"/>
    <lineage>
        <taxon>Bacteria</taxon>
        <taxon>Pseudomonadati</taxon>
        <taxon>Bacteroidota</taxon>
        <taxon>Sphingobacteriia</taxon>
        <taxon>Sphingobacteriales</taxon>
        <taxon>Sphingobacteriaceae</taxon>
        <taxon>Pedobacter</taxon>
    </lineage>
</organism>
<gene>
    <name evidence="2" type="ORF">MMF97_04995</name>
</gene>
<feature type="chain" id="PRO_5047332026" description="Outer membrane protein beta-barrel domain-containing protein" evidence="1">
    <location>
        <begin position="20"/>
        <end position="234"/>
    </location>
</feature>
<protein>
    <recommendedName>
        <fullName evidence="4">Outer membrane protein beta-barrel domain-containing protein</fullName>
    </recommendedName>
</protein>
<dbReference type="RefSeq" id="WP_243360181.1">
    <property type="nucleotide sequence ID" value="NZ_JALGBH010000001.1"/>
</dbReference>